<comment type="pathway">
    <text evidence="1">Metabolic intermediate biosynthesis; chorismate biosynthesis; chorismate from D-erythrose 4-phosphate and phosphoenolpyruvate: step 6/7.</text>
</comment>
<keyword evidence="6" id="KW-0808">Transferase</keyword>
<dbReference type="FunFam" id="3.65.10.10:FF:000011">
    <property type="entry name" value="3-phosphoshikimate 1-carboxyvinyltransferase"/>
    <property type="match status" value="1"/>
</dbReference>
<evidence type="ECO:0000256" key="4">
    <source>
        <dbReference type="ARBA" id="ARBA00022490"/>
    </source>
</evidence>
<accession>A0A6J6XY82</accession>
<evidence type="ECO:0000256" key="6">
    <source>
        <dbReference type="ARBA" id="ARBA00022679"/>
    </source>
</evidence>
<evidence type="ECO:0000256" key="1">
    <source>
        <dbReference type="ARBA" id="ARBA00004811"/>
    </source>
</evidence>
<dbReference type="InterPro" id="IPR023193">
    <property type="entry name" value="EPSP_synthase_CS"/>
</dbReference>
<organism evidence="10">
    <name type="scientific">freshwater metagenome</name>
    <dbReference type="NCBI Taxonomy" id="449393"/>
    <lineage>
        <taxon>unclassified sequences</taxon>
        <taxon>metagenomes</taxon>
        <taxon>ecological metagenomes</taxon>
    </lineage>
</organism>
<keyword evidence="4" id="KW-0963">Cytoplasm</keyword>
<dbReference type="AlphaFoldDB" id="A0A6J6XY82"/>
<dbReference type="HAMAP" id="MF_00210">
    <property type="entry name" value="EPSP_synth"/>
    <property type="match status" value="1"/>
</dbReference>
<dbReference type="EC" id="2.5.1.19" evidence="3"/>
<evidence type="ECO:0000259" key="9">
    <source>
        <dbReference type="Pfam" id="PF00275"/>
    </source>
</evidence>
<dbReference type="InterPro" id="IPR001986">
    <property type="entry name" value="Enolpyruvate_Tfrase_dom"/>
</dbReference>
<protein>
    <recommendedName>
        <fullName evidence="3">3-phosphoshikimate 1-carboxyvinyltransferase</fullName>
        <ecNumber evidence="3">2.5.1.19</ecNumber>
    </recommendedName>
</protein>
<dbReference type="InterPro" id="IPR036968">
    <property type="entry name" value="Enolpyruvate_Tfrase_sf"/>
</dbReference>
<evidence type="ECO:0000256" key="7">
    <source>
        <dbReference type="ARBA" id="ARBA00023141"/>
    </source>
</evidence>
<dbReference type="GO" id="GO:0009073">
    <property type="term" value="P:aromatic amino acid family biosynthetic process"/>
    <property type="evidence" value="ECO:0007669"/>
    <property type="project" value="UniProtKB-KW"/>
</dbReference>
<gene>
    <name evidence="10" type="ORF">UFOPK3024_00630</name>
</gene>
<dbReference type="PANTHER" id="PTHR21090">
    <property type="entry name" value="AROM/DEHYDROQUINATE SYNTHASE"/>
    <property type="match status" value="1"/>
</dbReference>
<dbReference type="PROSITE" id="PS00104">
    <property type="entry name" value="EPSP_SYNTHASE_1"/>
    <property type="match status" value="1"/>
</dbReference>
<proteinExistence type="inferred from homology"/>
<evidence type="ECO:0000256" key="8">
    <source>
        <dbReference type="ARBA" id="ARBA00044633"/>
    </source>
</evidence>
<keyword evidence="5" id="KW-0028">Amino-acid biosynthesis</keyword>
<dbReference type="InterPro" id="IPR006264">
    <property type="entry name" value="EPSP_synthase"/>
</dbReference>
<dbReference type="SUPFAM" id="SSF55205">
    <property type="entry name" value="EPT/RTPC-like"/>
    <property type="match status" value="1"/>
</dbReference>
<dbReference type="UniPathway" id="UPA00053">
    <property type="reaction ID" value="UER00089"/>
</dbReference>
<dbReference type="InterPro" id="IPR013792">
    <property type="entry name" value="RNA3'P_cycl/enolpyr_Trfase_a/b"/>
</dbReference>
<evidence type="ECO:0000256" key="3">
    <source>
        <dbReference type="ARBA" id="ARBA00012450"/>
    </source>
</evidence>
<dbReference type="PIRSF" id="PIRSF000505">
    <property type="entry name" value="EPSPS"/>
    <property type="match status" value="1"/>
</dbReference>
<evidence type="ECO:0000313" key="10">
    <source>
        <dbReference type="EMBL" id="CAB4801449.1"/>
    </source>
</evidence>
<evidence type="ECO:0000256" key="2">
    <source>
        <dbReference type="ARBA" id="ARBA00009948"/>
    </source>
</evidence>
<name>A0A6J6XY82_9ZZZZ</name>
<keyword evidence="7" id="KW-0057">Aromatic amino acid biosynthesis</keyword>
<feature type="domain" description="Enolpyruvate transferase" evidence="9">
    <location>
        <begin position="12"/>
        <end position="426"/>
    </location>
</feature>
<dbReference type="GO" id="GO:0008652">
    <property type="term" value="P:amino acid biosynthetic process"/>
    <property type="evidence" value="ECO:0007669"/>
    <property type="project" value="UniProtKB-KW"/>
</dbReference>
<dbReference type="CDD" id="cd01556">
    <property type="entry name" value="EPSP_synthase"/>
    <property type="match status" value="1"/>
</dbReference>
<dbReference type="Pfam" id="PF00275">
    <property type="entry name" value="EPSP_synthase"/>
    <property type="match status" value="1"/>
</dbReference>
<dbReference type="NCBIfam" id="TIGR01356">
    <property type="entry name" value="aroA"/>
    <property type="match status" value="1"/>
</dbReference>
<dbReference type="FunFam" id="3.65.10.10:FF:000010">
    <property type="entry name" value="3-phosphoshikimate 1-carboxyvinyltransferase"/>
    <property type="match status" value="1"/>
</dbReference>
<comment type="catalytic activity">
    <reaction evidence="8">
        <text>3-phosphoshikimate + phosphoenolpyruvate = 5-O-(1-carboxyvinyl)-3-phosphoshikimate + phosphate</text>
        <dbReference type="Rhea" id="RHEA:21256"/>
        <dbReference type="ChEBI" id="CHEBI:43474"/>
        <dbReference type="ChEBI" id="CHEBI:57701"/>
        <dbReference type="ChEBI" id="CHEBI:58702"/>
        <dbReference type="ChEBI" id="CHEBI:145989"/>
        <dbReference type="EC" id="2.5.1.19"/>
    </reaction>
    <physiologicalReaction direction="left-to-right" evidence="8">
        <dbReference type="Rhea" id="RHEA:21257"/>
    </physiologicalReaction>
</comment>
<evidence type="ECO:0000256" key="5">
    <source>
        <dbReference type="ARBA" id="ARBA00022605"/>
    </source>
</evidence>
<dbReference type="PANTHER" id="PTHR21090:SF5">
    <property type="entry name" value="PENTAFUNCTIONAL AROM POLYPEPTIDE"/>
    <property type="match status" value="1"/>
</dbReference>
<dbReference type="PROSITE" id="PS00885">
    <property type="entry name" value="EPSP_SYNTHASE_2"/>
    <property type="match status" value="1"/>
</dbReference>
<comment type="similarity">
    <text evidence="2">Belongs to the EPSP synthase family.</text>
</comment>
<dbReference type="GO" id="GO:0009423">
    <property type="term" value="P:chorismate biosynthetic process"/>
    <property type="evidence" value="ECO:0007669"/>
    <property type="project" value="UniProtKB-UniPathway"/>
</dbReference>
<dbReference type="GO" id="GO:0003866">
    <property type="term" value="F:3-phosphoshikimate 1-carboxyvinyltransferase activity"/>
    <property type="evidence" value="ECO:0007669"/>
    <property type="project" value="UniProtKB-EC"/>
</dbReference>
<reference evidence="10" key="1">
    <citation type="submission" date="2020-05" db="EMBL/GenBank/DDBJ databases">
        <authorList>
            <person name="Chiriac C."/>
            <person name="Salcher M."/>
            <person name="Ghai R."/>
            <person name="Kavagutti S V."/>
        </authorList>
    </citation>
    <scope>NUCLEOTIDE SEQUENCE</scope>
</reference>
<sequence>MSEPVLWPAPQASAAFNATVHVPGSKSITNRALILAAISDGPSKIWRPLHALDTMYMAAALRSLGIGGSDLDDPHSLVRGWEIIPQPMTGPATINCGLAGTVMRFIPALASLAHGEITIDGDPQARVRPMQPVIAALRELGVTIDDGGRGLLPFTLRADGPPRGGHITLDASASSQFVSALLLVAPAFTEGLTIEHAGGAIPSLPHIDMTVQMLRERGVDVTAHTEDPTHATWSVQPGPIKAVDVVIEPDLSNAAPFLAAAAVTGNSVTIAGWPGTTTQAGARFPELLQAMGARVSSSDDALTVRGGDNLAGIDVDMREVGELVPTLAAVAVLADSPTTITGIAHLRGHETDRLKALEDQINSLGGHAQQTSDGLVITPAPLHGGTWHSYNDHRMATAGAIIGLCVSGVQVENIATTEKTLPGFVELWNTMLGQTQ</sequence>
<dbReference type="Gene3D" id="3.65.10.10">
    <property type="entry name" value="Enolpyruvate transferase domain"/>
    <property type="match status" value="2"/>
</dbReference>
<dbReference type="EMBL" id="CAFAAK010000118">
    <property type="protein sequence ID" value="CAB4801449.1"/>
    <property type="molecule type" value="Genomic_DNA"/>
</dbReference>